<sequence>MHLCTCPWTCTHMNALVNKVVEIDNNHKEMLPVYVTVLVLDHQK</sequence>
<protein>
    <submittedName>
        <fullName evidence="1">Uncharacterized protein</fullName>
    </submittedName>
</protein>
<organism evidence="1">
    <name type="scientific">Rhizophora mucronata</name>
    <name type="common">Asiatic mangrove</name>
    <dbReference type="NCBI Taxonomy" id="61149"/>
    <lineage>
        <taxon>Eukaryota</taxon>
        <taxon>Viridiplantae</taxon>
        <taxon>Streptophyta</taxon>
        <taxon>Embryophyta</taxon>
        <taxon>Tracheophyta</taxon>
        <taxon>Spermatophyta</taxon>
        <taxon>Magnoliopsida</taxon>
        <taxon>eudicotyledons</taxon>
        <taxon>Gunneridae</taxon>
        <taxon>Pentapetalae</taxon>
        <taxon>rosids</taxon>
        <taxon>fabids</taxon>
        <taxon>Malpighiales</taxon>
        <taxon>Rhizophoraceae</taxon>
        <taxon>Rhizophora</taxon>
    </lineage>
</organism>
<accession>A0A2P2QDT7</accession>
<evidence type="ECO:0000313" key="1">
    <source>
        <dbReference type="EMBL" id="MBX65142.1"/>
    </source>
</evidence>
<proteinExistence type="predicted"/>
<dbReference type="EMBL" id="GGEC01084658">
    <property type="protein sequence ID" value="MBX65142.1"/>
    <property type="molecule type" value="Transcribed_RNA"/>
</dbReference>
<name>A0A2P2QDT7_RHIMU</name>
<dbReference type="AlphaFoldDB" id="A0A2P2QDT7"/>
<reference evidence="1" key="1">
    <citation type="submission" date="2018-02" db="EMBL/GenBank/DDBJ databases">
        <title>Rhizophora mucronata_Transcriptome.</title>
        <authorList>
            <person name="Meera S.P."/>
            <person name="Sreeshan A."/>
            <person name="Augustine A."/>
        </authorList>
    </citation>
    <scope>NUCLEOTIDE SEQUENCE</scope>
    <source>
        <tissue evidence="1">Leaf</tissue>
    </source>
</reference>